<dbReference type="InterPro" id="IPR052210">
    <property type="entry name" value="LysM1-like"/>
</dbReference>
<evidence type="ECO:0000313" key="8">
    <source>
        <dbReference type="Proteomes" id="UP000037904"/>
    </source>
</evidence>
<reference evidence="7 8" key="1">
    <citation type="submission" date="2015-04" db="EMBL/GenBank/DDBJ databases">
        <title>The draft genome sequence of Fusarium langsethiae, a T-2/HT-2 mycotoxin producer.</title>
        <authorList>
            <person name="Lysoe E."/>
            <person name="Divon H.H."/>
            <person name="Terzi V."/>
            <person name="Orru L."/>
            <person name="Lamontanara A."/>
            <person name="Kolseth A.-K."/>
            <person name="Frandsen R.J."/>
            <person name="Nielsen K."/>
            <person name="Thrane U."/>
        </authorList>
    </citation>
    <scope>NUCLEOTIDE SEQUENCE [LARGE SCALE GENOMIC DNA]</scope>
    <source>
        <strain evidence="7 8">Fl201059</strain>
    </source>
</reference>
<keyword evidence="1" id="KW-0147">Chitin-binding</keyword>
<dbReference type="InterPro" id="IPR018392">
    <property type="entry name" value="LysM"/>
</dbReference>
<keyword evidence="3" id="KW-0843">Virulence</keyword>
<evidence type="ECO:0000256" key="2">
    <source>
        <dbReference type="ARBA" id="ARBA00022729"/>
    </source>
</evidence>
<feature type="domain" description="LysM" evidence="6">
    <location>
        <begin position="56"/>
        <end position="102"/>
    </location>
</feature>
<dbReference type="EMBL" id="JXCE01000110">
    <property type="protein sequence ID" value="KPA41053.1"/>
    <property type="molecule type" value="Genomic_DNA"/>
</dbReference>
<name>A0A0M9EW92_FUSLA</name>
<evidence type="ECO:0000256" key="1">
    <source>
        <dbReference type="ARBA" id="ARBA00022669"/>
    </source>
</evidence>
<dbReference type="Gene3D" id="3.10.350.10">
    <property type="entry name" value="LysM domain"/>
    <property type="match status" value="1"/>
</dbReference>
<dbReference type="Proteomes" id="UP000037904">
    <property type="component" value="Unassembled WGS sequence"/>
</dbReference>
<dbReference type="CDD" id="cd00118">
    <property type="entry name" value="LysM"/>
    <property type="match status" value="1"/>
</dbReference>
<evidence type="ECO:0000313" key="7">
    <source>
        <dbReference type="EMBL" id="KPA41053.1"/>
    </source>
</evidence>
<dbReference type="OrthoDB" id="2281372at2759"/>
<dbReference type="Pfam" id="PF01476">
    <property type="entry name" value="LysM"/>
    <property type="match status" value="1"/>
</dbReference>
<evidence type="ECO:0000256" key="4">
    <source>
        <dbReference type="ARBA" id="ARBA00044955"/>
    </source>
</evidence>
<comment type="similarity">
    <text evidence="4">Belongs to the secreted LysM effector family.</text>
</comment>
<dbReference type="AlphaFoldDB" id="A0A0M9EW92"/>
<dbReference type="GO" id="GO:0008061">
    <property type="term" value="F:chitin binding"/>
    <property type="evidence" value="ECO:0007669"/>
    <property type="project" value="UniProtKB-KW"/>
</dbReference>
<evidence type="ECO:0000256" key="5">
    <source>
        <dbReference type="SAM" id="SignalP"/>
    </source>
</evidence>
<dbReference type="PANTHER" id="PTHR34997:SF2">
    <property type="entry name" value="LYSM DOMAIN-CONTAINING PROTEIN-RELATED"/>
    <property type="match status" value="1"/>
</dbReference>
<proteinExistence type="inferred from homology"/>
<dbReference type="SUPFAM" id="SSF54106">
    <property type="entry name" value="LysM domain"/>
    <property type="match status" value="1"/>
</dbReference>
<dbReference type="PROSITE" id="PS51782">
    <property type="entry name" value="LYSM"/>
    <property type="match status" value="1"/>
</dbReference>
<feature type="signal peptide" evidence="5">
    <location>
        <begin position="1"/>
        <end position="19"/>
    </location>
</feature>
<comment type="caution">
    <text evidence="7">The sequence shown here is derived from an EMBL/GenBank/DDBJ whole genome shotgun (WGS) entry which is preliminary data.</text>
</comment>
<feature type="chain" id="PRO_5005835322" description="LysM domain-containing protein" evidence="5">
    <location>
        <begin position="20"/>
        <end position="221"/>
    </location>
</feature>
<protein>
    <recommendedName>
        <fullName evidence="6">LysM domain-containing protein</fullName>
    </recommendedName>
</protein>
<organism evidence="7 8">
    <name type="scientific">Fusarium langsethiae</name>
    <dbReference type="NCBI Taxonomy" id="179993"/>
    <lineage>
        <taxon>Eukaryota</taxon>
        <taxon>Fungi</taxon>
        <taxon>Dikarya</taxon>
        <taxon>Ascomycota</taxon>
        <taxon>Pezizomycotina</taxon>
        <taxon>Sordariomycetes</taxon>
        <taxon>Hypocreomycetidae</taxon>
        <taxon>Hypocreales</taxon>
        <taxon>Nectriaceae</taxon>
        <taxon>Fusarium</taxon>
    </lineage>
</organism>
<gene>
    <name evidence="7" type="ORF">FLAG1_06092</name>
</gene>
<keyword evidence="8" id="KW-1185">Reference proteome</keyword>
<accession>A0A0M9EW92</accession>
<dbReference type="InterPro" id="IPR036779">
    <property type="entry name" value="LysM_dom_sf"/>
</dbReference>
<keyword evidence="2 5" id="KW-0732">Signal</keyword>
<evidence type="ECO:0000256" key="3">
    <source>
        <dbReference type="ARBA" id="ARBA00023026"/>
    </source>
</evidence>
<evidence type="ECO:0000259" key="6">
    <source>
        <dbReference type="PROSITE" id="PS51782"/>
    </source>
</evidence>
<sequence length="221" mass="23812">MKFSTITTLFLANAGLSLAAPSKTLTKATAIEATMGDNGITTPLPIQPGMVDDCDLFHFVKKDTGCLQIATQYGITFEQFKEWNPTVGDDCLTLWADANVCVRTIGYNYPVSVACYVGRDILPWGKNKAAALTAAHDWCYTGNGGGKYDVYETRTACINAPSGEGKFVFEMKTTHGRTLGLAGGRCQAFLSLGINGCPEGAQTNTEGWSMETTFETRKCKA</sequence>
<dbReference type="PANTHER" id="PTHR34997">
    <property type="entry name" value="AM15"/>
    <property type="match status" value="1"/>
</dbReference>